<reference evidence="3" key="1">
    <citation type="submission" date="2016-10" db="EMBL/GenBank/DDBJ databases">
        <authorList>
            <person name="Varghese N."/>
            <person name="Submissions S."/>
        </authorList>
    </citation>
    <scope>NUCLEOTIDE SEQUENCE [LARGE SCALE GENOMIC DNA]</scope>
    <source>
        <strain evidence="3">DSM 23317</strain>
    </source>
</reference>
<gene>
    <name evidence="2" type="ORF">SAMN04488540_11645</name>
</gene>
<keyword evidence="1" id="KW-0732">Signal</keyword>
<dbReference type="AlphaFoldDB" id="A0A1G8XYS6"/>
<proteinExistence type="predicted"/>
<dbReference type="InterPro" id="IPR011042">
    <property type="entry name" value="6-blade_b-propeller_TolB-like"/>
</dbReference>
<dbReference type="EMBL" id="FNEM01000016">
    <property type="protein sequence ID" value="SDJ95667.1"/>
    <property type="molecule type" value="Genomic_DNA"/>
</dbReference>
<evidence type="ECO:0000313" key="3">
    <source>
        <dbReference type="Proteomes" id="UP000199527"/>
    </source>
</evidence>
<accession>A0A1G8XYS6</accession>
<dbReference type="RefSeq" id="WP_090367165.1">
    <property type="nucleotide sequence ID" value="NZ_FNEM01000016.1"/>
</dbReference>
<evidence type="ECO:0000313" key="2">
    <source>
        <dbReference type="EMBL" id="SDJ95667.1"/>
    </source>
</evidence>
<organism evidence="2 3">
    <name type="scientific">Ferrimonas sediminum</name>
    <dbReference type="NCBI Taxonomy" id="718193"/>
    <lineage>
        <taxon>Bacteria</taxon>
        <taxon>Pseudomonadati</taxon>
        <taxon>Pseudomonadota</taxon>
        <taxon>Gammaproteobacteria</taxon>
        <taxon>Alteromonadales</taxon>
        <taxon>Ferrimonadaceae</taxon>
        <taxon>Ferrimonas</taxon>
    </lineage>
</organism>
<sequence length="942" mass="106268">MSLKPILSLLILALLALPALAEHPSDDWRTLETDLYRIHFTPEYELWARQLAVEADTIQRHVGNQIGHQLGEKVDIVIRDPLNVANGFALPLVGRSRTVFYTTAPLSDSVLSYLDDWRTLLLVHEQAHLNHLSRPSRSSLTQLWQALYIGFLEVPRWAAEGYATVIEHQHNGKGRPANHLVNAILRQWAREGALPNYQQLSGDDDAYLGMSMAYLMGSSYLLWLQSEYGTDSLPAVWTRMAAKQGRDFEQAFKGVFGQTPQRLYRRFVAETTYQALAAEARMSDPQASLWLEHRWGLSRPALSADGSKLALLLKDKNSDRQRLVIYPTADNPKARQQWQQRQQARLKKDPEDIADIEPRVFNPEPLHQLPTRSWRMTAPRWLDPDTLIFSQAQQDDGGNWHFDLFTWQPGGNGVRRLTRNQNLVRVAPHEDGKRALALQRQYGHNRIVEIDLASGTLTPVVEAQGNDLLDFPAYRPDSQQISFLRHRHGHWQLILDSEGDQQQLGLNQVNQGNFISYPQWLDARSLLLTLGQADGIANYRLDLQHNRLERLTSHKLLATAATADDQRLYFVATDSQGQSLYRQPLSHQVGSAITLAAPTQVADTTPLPHLNREALPYGTGPHYLALAFGANLSPWQQGLEVGLKGGDPVNRLRWQLMAHWDPSGHQQGLLTSLRWQGWPIQVHGDLYYLQQDLQGLDGSNAPELDERRSGAHLGLAWQRRWSDWLSLQLSTGATLSQIDDRALSRNGIDQRSAYADVTANGHWQRGRWNAHYHLGGRASSGETDQQQWHRYDSTVSAALGFGDWRLSGGYQRLNLLGNPSDYDRLRLGGSDTSLTPSWLPWGQHTNAALPLSALVGQELQQWQAGVSYQAVRTFYQRYQMDKGSSLPVYGIEFQLQGLGPELDDALPELDGLNLRLGAGWAGDNGVDDPLGWSGWINLFYQL</sequence>
<dbReference type="OrthoDB" id="33879at2"/>
<feature type="signal peptide" evidence="1">
    <location>
        <begin position="1"/>
        <end position="21"/>
    </location>
</feature>
<name>A0A1G8XYS6_9GAMM</name>
<protein>
    <recommendedName>
        <fullName evidence="4">WD40-like Beta Propeller Repeat</fullName>
    </recommendedName>
</protein>
<evidence type="ECO:0008006" key="4">
    <source>
        <dbReference type="Google" id="ProtNLM"/>
    </source>
</evidence>
<dbReference type="Gene3D" id="2.120.10.30">
    <property type="entry name" value="TolB, C-terminal domain"/>
    <property type="match status" value="1"/>
</dbReference>
<feature type="chain" id="PRO_5011609394" description="WD40-like Beta Propeller Repeat" evidence="1">
    <location>
        <begin position="22"/>
        <end position="942"/>
    </location>
</feature>
<dbReference type="SUPFAM" id="SSF82171">
    <property type="entry name" value="DPP6 N-terminal domain-like"/>
    <property type="match status" value="1"/>
</dbReference>
<dbReference type="Proteomes" id="UP000199527">
    <property type="component" value="Unassembled WGS sequence"/>
</dbReference>
<evidence type="ECO:0000256" key="1">
    <source>
        <dbReference type="SAM" id="SignalP"/>
    </source>
</evidence>
<keyword evidence="3" id="KW-1185">Reference proteome</keyword>